<proteinExistence type="predicted"/>
<dbReference type="EMBL" id="BARV01002386">
    <property type="protein sequence ID" value="GAH91426.1"/>
    <property type="molecule type" value="Genomic_DNA"/>
</dbReference>
<reference evidence="1" key="1">
    <citation type="journal article" date="2014" name="Front. Microbiol.">
        <title>High frequency of phylogenetically diverse reductive dehalogenase-homologous genes in deep subseafloor sedimentary metagenomes.</title>
        <authorList>
            <person name="Kawai M."/>
            <person name="Futagami T."/>
            <person name="Toyoda A."/>
            <person name="Takaki Y."/>
            <person name="Nishi S."/>
            <person name="Hori S."/>
            <person name="Arai W."/>
            <person name="Tsubouchi T."/>
            <person name="Morono Y."/>
            <person name="Uchiyama I."/>
            <person name="Ito T."/>
            <person name="Fujiyama A."/>
            <person name="Inagaki F."/>
            <person name="Takami H."/>
        </authorList>
    </citation>
    <scope>NUCLEOTIDE SEQUENCE</scope>
    <source>
        <strain evidence="1">Expedition CK06-06</strain>
    </source>
</reference>
<evidence type="ECO:0000313" key="1">
    <source>
        <dbReference type="EMBL" id="GAH91426.1"/>
    </source>
</evidence>
<sequence>PGYSDYLHPYDETHLIGVGKEAVDMGSFAWYQGVKIALFDVSDPENPREISKYMIGDRGTDSYALQDHKAFLFSKQKNLLVLPILLAEINEESYPGEIPPDAYGEYVWQGAYVFDISLDDGFVLKGRITHFNNDDHINEWGWYYPYDYSVQRSLYIDNVLYTISGRSVKMNNLEDLSEINEIELLQEIS</sequence>
<accession>X1J9N3</accession>
<dbReference type="Pfam" id="PF09826">
    <property type="entry name" value="Beta_propel"/>
    <property type="match status" value="1"/>
</dbReference>
<dbReference type="AlphaFoldDB" id="X1J9N3"/>
<dbReference type="InterPro" id="IPR019198">
    <property type="entry name" value="Beta_propeller_containing"/>
</dbReference>
<evidence type="ECO:0008006" key="2">
    <source>
        <dbReference type="Google" id="ProtNLM"/>
    </source>
</evidence>
<gene>
    <name evidence="1" type="ORF">S06H3_06204</name>
</gene>
<protein>
    <recommendedName>
        <fullName evidence="2">Copper amine oxidase-like N-terminal domain-containing protein</fullName>
    </recommendedName>
</protein>
<organism evidence="1">
    <name type="scientific">marine sediment metagenome</name>
    <dbReference type="NCBI Taxonomy" id="412755"/>
    <lineage>
        <taxon>unclassified sequences</taxon>
        <taxon>metagenomes</taxon>
        <taxon>ecological metagenomes</taxon>
    </lineage>
</organism>
<name>X1J9N3_9ZZZZ</name>
<feature type="non-terminal residue" evidence="1">
    <location>
        <position position="1"/>
    </location>
</feature>
<comment type="caution">
    <text evidence="1">The sequence shown here is derived from an EMBL/GenBank/DDBJ whole genome shotgun (WGS) entry which is preliminary data.</text>
</comment>